<evidence type="ECO:0000256" key="8">
    <source>
        <dbReference type="ARBA" id="ARBA00023242"/>
    </source>
</evidence>
<evidence type="ECO:0000313" key="13">
    <source>
        <dbReference type="Proteomes" id="UP001311232"/>
    </source>
</evidence>
<evidence type="ECO:0000256" key="5">
    <source>
        <dbReference type="ARBA" id="ARBA00023125"/>
    </source>
</evidence>
<dbReference type="InterPro" id="IPR001628">
    <property type="entry name" value="Znf_hrmn_rcpt"/>
</dbReference>
<evidence type="ECO:0000256" key="2">
    <source>
        <dbReference type="ARBA" id="ARBA00022771"/>
    </source>
</evidence>
<evidence type="ECO:0000256" key="4">
    <source>
        <dbReference type="ARBA" id="ARBA00023015"/>
    </source>
</evidence>
<dbReference type="InterPro" id="IPR001723">
    <property type="entry name" value="Nuclear_hrmn_rcpt"/>
</dbReference>
<dbReference type="PROSITE" id="PS00031">
    <property type="entry name" value="NUCLEAR_REC_DBD_1"/>
    <property type="match status" value="1"/>
</dbReference>
<dbReference type="CDD" id="cd06962">
    <property type="entry name" value="NR_DBD_FXR"/>
    <property type="match status" value="1"/>
</dbReference>
<evidence type="ECO:0000313" key="12">
    <source>
        <dbReference type="EMBL" id="KAK5603845.1"/>
    </source>
</evidence>
<dbReference type="GO" id="GO:0008270">
    <property type="term" value="F:zinc ion binding"/>
    <property type="evidence" value="ECO:0007669"/>
    <property type="project" value="UniProtKB-KW"/>
</dbReference>
<keyword evidence="1" id="KW-0479">Metal-binding</keyword>
<feature type="domain" description="Nuclear receptor" evidence="10">
    <location>
        <begin position="134"/>
        <end position="209"/>
    </location>
</feature>
<dbReference type="GO" id="GO:0000122">
    <property type="term" value="P:negative regulation of transcription by RNA polymerase II"/>
    <property type="evidence" value="ECO:0007669"/>
    <property type="project" value="TreeGrafter"/>
</dbReference>
<dbReference type="PANTHER" id="PTHR24082">
    <property type="entry name" value="NUCLEAR HORMONE RECEPTOR"/>
    <property type="match status" value="1"/>
</dbReference>
<accession>A0AAV9R682</accession>
<dbReference type="InterPro" id="IPR050234">
    <property type="entry name" value="Nuclear_hormone_rcpt_NR1"/>
</dbReference>
<dbReference type="SUPFAM" id="SSF57716">
    <property type="entry name" value="Glucocorticoid receptor-like (DNA-binding domain)"/>
    <property type="match status" value="1"/>
</dbReference>
<dbReference type="GO" id="GO:0000978">
    <property type="term" value="F:RNA polymerase II cis-regulatory region sequence-specific DNA binding"/>
    <property type="evidence" value="ECO:0007669"/>
    <property type="project" value="TreeGrafter"/>
</dbReference>
<dbReference type="Proteomes" id="UP001311232">
    <property type="component" value="Unassembled WGS sequence"/>
</dbReference>
<dbReference type="PROSITE" id="PS51030">
    <property type="entry name" value="NUCLEAR_REC_DBD_2"/>
    <property type="match status" value="1"/>
</dbReference>
<keyword evidence="13" id="KW-1185">Reference proteome</keyword>
<name>A0AAV9R682_9TELE</name>
<dbReference type="FunFam" id="3.30.50.10:FF:000021">
    <property type="entry name" value="bile acid receptor isoform X2"/>
    <property type="match status" value="1"/>
</dbReference>
<dbReference type="GO" id="GO:0090575">
    <property type="term" value="C:RNA polymerase II transcription regulator complex"/>
    <property type="evidence" value="ECO:0007669"/>
    <property type="project" value="TreeGrafter"/>
</dbReference>
<keyword evidence="6" id="KW-0804">Transcription</keyword>
<sequence length="345" mass="38912">MNEWEGPEINVVGPLQIPPSDEFSISESTHFFDILADQGSPLLQDSDILPFTTYPSMQYPSMEPNMSATPYYSTQNYYPPYSGDEWYSHMGLYELRKGPLEGSYGANTDEGSSVVPAVCKRNRHLSQAGRIKGEELCVVCGDKASGYHYNALTCEGCKGFFRRSITKNAVYKCKSGGNCEMDMYMRRKCQECRLRKCKEMGMLAECLLTEIQCKSKRLRKNTKTSPGRSTGDETEVVDSADNKQVTSTTKLSKLQEQYSTEENFILLTEIATSQVQVLVEFTKNIPGFLSLDHEDQIALLKGSAVEAMFLRSAQVFSRKMPIGHTEVLEERIRKSGELTHYAQYQ</sequence>
<dbReference type="GO" id="GO:0045944">
    <property type="term" value="P:positive regulation of transcription by RNA polymerase II"/>
    <property type="evidence" value="ECO:0007669"/>
    <property type="project" value="TreeGrafter"/>
</dbReference>
<evidence type="ECO:0008006" key="14">
    <source>
        <dbReference type="Google" id="ProtNLM"/>
    </source>
</evidence>
<dbReference type="Gene3D" id="1.10.565.10">
    <property type="entry name" value="Retinoid X Receptor"/>
    <property type="match status" value="1"/>
</dbReference>
<dbReference type="InterPro" id="IPR013088">
    <property type="entry name" value="Znf_NHR/GATA"/>
</dbReference>
<keyword evidence="4" id="KW-0805">Transcription regulation</keyword>
<dbReference type="SUPFAM" id="SSF48508">
    <property type="entry name" value="Nuclear receptor ligand-binding domain"/>
    <property type="match status" value="1"/>
</dbReference>
<evidence type="ECO:0000256" key="1">
    <source>
        <dbReference type="ARBA" id="ARBA00022723"/>
    </source>
</evidence>
<protein>
    <recommendedName>
        <fullName evidence="14">Bile acid receptor</fullName>
    </recommendedName>
</protein>
<keyword evidence="3" id="KW-0862">Zinc</keyword>
<feature type="domain" description="NR LBD" evidence="11">
    <location>
        <begin position="229"/>
        <end position="345"/>
    </location>
</feature>
<organism evidence="12 13">
    <name type="scientific">Crenichthys baileyi</name>
    <name type="common">White River springfish</name>
    <dbReference type="NCBI Taxonomy" id="28760"/>
    <lineage>
        <taxon>Eukaryota</taxon>
        <taxon>Metazoa</taxon>
        <taxon>Chordata</taxon>
        <taxon>Craniata</taxon>
        <taxon>Vertebrata</taxon>
        <taxon>Euteleostomi</taxon>
        <taxon>Actinopterygii</taxon>
        <taxon>Neopterygii</taxon>
        <taxon>Teleostei</taxon>
        <taxon>Neoteleostei</taxon>
        <taxon>Acanthomorphata</taxon>
        <taxon>Ovalentaria</taxon>
        <taxon>Atherinomorphae</taxon>
        <taxon>Cyprinodontiformes</taxon>
        <taxon>Goodeidae</taxon>
        <taxon>Crenichthys</taxon>
    </lineage>
</organism>
<dbReference type="Pfam" id="PF00104">
    <property type="entry name" value="Hormone_recep"/>
    <property type="match status" value="1"/>
</dbReference>
<comment type="caution">
    <text evidence="12">The sequence shown here is derived from an EMBL/GenBank/DDBJ whole genome shotgun (WGS) entry which is preliminary data.</text>
</comment>
<gene>
    <name evidence="12" type="ORF">CRENBAI_026903</name>
</gene>
<dbReference type="PRINTS" id="PR00047">
    <property type="entry name" value="STROIDFINGER"/>
</dbReference>
<feature type="region of interest" description="Disordered" evidence="9">
    <location>
        <begin position="219"/>
        <end position="242"/>
    </location>
</feature>
<keyword evidence="5" id="KW-0238">DNA-binding</keyword>
<proteinExistence type="predicted"/>
<dbReference type="GO" id="GO:0030154">
    <property type="term" value="P:cell differentiation"/>
    <property type="evidence" value="ECO:0007669"/>
    <property type="project" value="TreeGrafter"/>
</dbReference>
<evidence type="ECO:0000256" key="7">
    <source>
        <dbReference type="ARBA" id="ARBA00023170"/>
    </source>
</evidence>
<dbReference type="EMBL" id="JAHHUM010002396">
    <property type="protein sequence ID" value="KAK5603845.1"/>
    <property type="molecule type" value="Genomic_DNA"/>
</dbReference>
<evidence type="ECO:0000259" key="10">
    <source>
        <dbReference type="PROSITE" id="PS51030"/>
    </source>
</evidence>
<dbReference type="AlphaFoldDB" id="A0AAV9R682"/>
<evidence type="ECO:0000259" key="11">
    <source>
        <dbReference type="PROSITE" id="PS51843"/>
    </source>
</evidence>
<dbReference type="InterPro" id="IPR000536">
    <property type="entry name" value="Nucl_hrmn_rcpt_lig-bd"/>
</dbReference>
<dbReference type="SMART" id="SM00399">
    <property type="entry name" value="ZnF_C4"/>
    <property type="match status" value="1"/>
</dbReference>
<dbReference type="Pfam" id="PF00105">
    <property type="entry name" value="zf-C4"/>
    <property type="match status" value="1"/>
</dbReference>
<evidence type="ECO:0000256" key="6">
    <source>
        <dbReference type="ARBA" id="ARBA00023163"/>
    </source>
</evidence>
<dbReference type="InterPro" id="IPR035500">
    <property type="entry name" value="NHR-like_dom_sf"/>
</dbReference>
<dbReference type="PANTHER" id="PTHR24082:SF507">
    <property type="entry name" value="BILE ACID RECEPTOR-RELATED"/>
    <property type="match status" value="1"/>
</dbReference>
<dbReference type="Gene3D" id="3.30.50.10">
    <property type="entry name" value="Erythroid Transcription Factor GATA-1, subunit A"/>
    <property type="match status" value="1"/>
</dbReference>
<keyword evidence="2" id="KW-0863">Zinc-finger</keyword>
<keyword evidence="8" id="KW-0539">Nucleus</keyword>
<evidence type="ECO:0000256" key="3">
    <source>
        <dbReference type="ARBA" id="ARBA00022833"/>
    </source>
</evidence>
<dbReference type="GO" id="GO:0004879">
    <property type="term" value="F:nuclear receptor activity"/>
    <property type="evidence" value="ECO:0007669"/>
    <property type="project" value="TreeGrafter"/>
</dbReference>
<dbReference type="PRINTS" id="PR00398">
    <property type="entry name" value="STRDHORMONER"/>
</dbReference>
<reference evidence="12 13" key="1">
    <citation type="submission" date="2021-06" db="EMBL/GenBank/DDBJ databases">
        <authorList>
            <person name="Palmer J.M."/>
        </authorList>
    </citation>
    <scope>NUCLEOTIDE SEQUENCE [LARGE SCALE GENOMIC DNA]</scope>
    <source>
        <strain evidence="12 13">MEX-2019</strain>
        <tissue evidence="12">Muscle</tissue>
    </source>
</reference>
<keyword evidence="7" id="KW-0675">Receptor</keyword>
<evidence type="ECO:0000256" key="9">
    <source>
        <dbReference type="SAM" id="MobiDB-lite"/>
    </source>
</evidence>
<dbReference type="GO" id="GO:0050728">
    <property type="term" value="P:negative regulation of inflammatory response"/>
    <property type="evidence" value="ECO:0007669"/>
    <property type="project" value="TreeGrafter"/>
</dbReference>
<dbReference type="PROSITE" id="PS51843">
    <property type="entry name" value="NR_LBD"/>
    <property type="match status" value="1"/>
</dbReference>